<comment type="caution">
    <text evidence="16">The sequence shown here is derived from an EMBL/GenBank/DDBJ whole genome shotgun (WGS) entry which is preliminary data.</text>
</comment>
<evidence type="ECO:0000313" key="17">
    <source>
        <dbReference type="Proteomes" id="UP001634393"/>
    </source>
</evidence>
<evidence type="ECO:0000256" key="10">
    <source>
        <dbReference type="ARBA" id="ARBA00023065"/>
    </source>
</evidence>
<evidence type="ECO:0000256" key="7">
    <source>
        <dbReference type="ARBA" id="ARBA00022989"/>
    </source>
</evidence>
<feature type="transmembrane region" description="Helical" evidence="14">
    <location>
        <begin position="66"/>
        <end position="86"/>
    </location>
</feature>
<feature type="domain" description="FAD-binding FR-type" evidence="15">
    <location>
        <begin position="372"/>
        <end position="477"/>
    </location>
</feature>
<evidence type="ECO:0000256" key="1">
    <source>
        <dbReference type="ARBA" id="ARBA00001974"/>
    </source>
</evidence>
<evidence type="ECO:0000256" key="14">
    <source>
        <dbReference type="SAM" id="Phobius"/>
    </source>
</evidence>
<protein>
    <recommendedName>
        <fullName evidence="13">ferric-chelate reductase (NADH)</fullName>
        <ecNumber evidence="13">1.16.1.7</ecNumber>
    </recommendedName>
</protein>
<dbReference type="Proteomes" id="UP001634393">
    <property type="component" value="Unassembled WGS sequence"/>
</dbReference>
<dbReference type="EMBL" id="JBJXBP010000008">
    <property type="protein sequence ID" value="KAL3814817.1"/>
    <property type="molecule type" value="Genomic_DNA"/>
</dbReference>
<dbReference type="InterPro" id="IPR039261">
    <property type="entry name" value="FNR_nucleotide-bd"/>
</dbReference>
<dbReference type="SUPFAM" id="SSF52343">
    <property type="entry name" value="Ferredoxin reductase-like, C-terminal NADP-linked domain"/>
    <property type="match status" value="1"/>
</dbReference>
<dbReference type="Pfam" id="PF01794">
    <property type="entry name" value="Ferric_reduct"/>
    <property type="match status" value="1"/>
</dbReference>
<evidence type="ECO:0000259" key="15">
    <source>
        <dbReference type="PROSITE" id="PS51384"/>
    </source>
</evidence>
<evidence type="ECO:0000256" key="9">
    <source>
        <dbReference type="ARBA" id="ARBA00023004"/>
    </source>
</evidence>
<keyword evidence="4" id="KW-0813">Transport</keyword>
<name>A0ABD3RPD1_9LAMI</name>
<dbReference type="GO" id="GO:0016020">
    <property type="term" value="C:membrane"/>
    <property type="evidence" value="ECO:0007669"/>
    <property type="project" value="UniProtKB-SubCell"/>
</dbReference>
<evidence type="ECO:0000256" key="11">
    <source>
        <dbReference type="ARBA" id="ARBA00023136"/>
    </source>
</evidence>
<evidence type="ECO:0000256" key="5">
    <source>
        <dbReference type="ARBA" id="ARBA00022692"/>
    </source>
</evidence>
<accession>A0ABD3RPD1</accession>
<dbReference type="AlphaFoldDB" id="A0ABD3RPD1"/>
<dbReference type="Pfam" id="PF08030">
    <property type="entry name" value="NAD_binding_6"/>
    <property type="match status" value="1"/>
</dbReference>
<dbReference type="PANTHER" id="PTHR11972">
    <property type="entry name" value="NADPH OXIDASE"/>
    <property type="match status" value="1"/>
</dbReference>
<dbReference type="EC" id="1.16.1.7" evidence="13"/>
<dbReference type="GO" id="GO:0140618">
    <property type="term" value="F:ferric-chelate reductase (NADH) activity"/>
    <property type="evidence" value="ECO:0007669"/>
    <property type="project" value="UniProtKB-EC"/>
</dbReference>
<dbReference type="SFLD" id="SFLDG01168">
    <property type="entry name" value="Ferric_reductase_subgroup_(FRE"/>
    <property type="match status" value="1"/>
</dbReference>
<feature type="transmembrane region" description="Helical" evidence="14">
    <location>
        <begin position="219"/>
        <end position="239"/>
    </location>
</feature>
<organism evidence="16 17">
    <name type="scientific">Penstemon smallii</name>
    <dbReference type="NCBI Taxonomy" id="265156"/>
    <lineage>
        <taxon>Eukaryota</taxon>
        <taxon>Viridiplantae</taxon>
        <taxon>Streptophyta</taxon>
        <taxon>Embryophyta</taxon>
        <taxon>Tracheophyta</taxon>
        <taxon>Spermatophyta</taxon>
        <taxon>Magnoliopsida</taxon>
        <taxon>eudicotyledons</taxon>
        <taxon>Gunneridae</taxon>
        <taxon>Pentapetalae</taxon>
        <taxon>asterids</taxon>
        <taxon>lamiids</taxon>
        <taxon>Lamiales</taxon>
        <taxon>Plantaginaceae</taxon>
        <taxon>Cheloneae</taxon>
        <taxon>Penstemon</taxon>
    </lineage>
</organism>
<evidence type="ECO:0000256" key="8">
    <source>
        <dbReference type="ARBA" id="ARBA00023002"/>
    </source>
</evidence>
<keyword evidence="7 14" id="KW-1133">Transmembrane helix</keyword>
<dbReference type="InterPro" id="IPR017927">
    <property type="entry name" value="FAD-bd_FR_type"/>
</dbReference>
<feature type="transmembrane region" description="Helical" evidence="14">
    <location>
        <begin position="593"/>
        <end position="619"/>
    </location>
</feature>
<dbReference type="InterPro" id="IPR013121">
    <property type="entry name" value="Fe_red_NAD-bd_6"/>
</dbReference>
<evidence type="ECO:0000256" key="4">
    <source>
        <dbReference type="ARBA" id="ARBA00022448"/>
    </source>
</evidence>
<dbReference type="InterPro" id="IPR013112">
    <property type="entry name" value="FAD-bd_8"/>
</dbReference>
<dbReference type="PRINTS" id="PR00406">
    <property type="entry name" value="CYTB5RDTASE"/>
</dbReference>
<gene>
    <name evidence="16" type="ORF">ACJIZ3_016085</name>
</gene>
<dbReference type="GO" id="GO:0046872">
    <property type="term" value="F:metal ion binding"/>
    <property type="evidence" value="ECO:0007669"/>
    <property type="project" value="UniProtKB-KW"/>
</dbReference>
<feature type="transmembrane region" description="Helical" evidence="14">
    <location>
        <begin position="174"/>
        <end position="199"/>
    </location>
</feature>
<evidence type="ECO:0000256" key="12">
    <source>
        <dbReference type="ARBA" id="ARBA00050970"/>
    </source>
</evidence>
<dbReference type="CDD" id="cd06186">
    <property type="entry name" value="NOX_Duox_like_FAD_NADP"/>
    <property type="match status" value="1"/>
</dbReference>
<dbReference type="InterPro" id="IPR013130">
    <property type="entry name" value="Fe3_Rdtase_TM_dom"/>
</dbReference>
<evidence type="ECO:0000256" key="6">
    <source>
        <dbReference type="ARBA" id="ARBA00022723"/>
    </source>
</evidence>
<keyword evidence="8" id="KW-0560">Oxidoreductase</keyword>
<dbReference type="Pfam" id="PF08022">
    <property type="entry name" value="FAD_binding_8"/>
    <property type="match status" value="1"/>
</dbReference>
<keyword evidence="10" id="KW-0406">Ion transport</keyword>
<evidence type="ECO:0000256" key="2">
    <source>
        <dbReference type="ARBA" id="ARBA00004141"/>
    </source>
</evidence>
<proteinExistence type="inferred from homology"/>
<feature type="transmembrane region" description="Helical" evidence="14">
    <location>
        <begin position="295"/>
        <end position="316"/>
    </location>
</feature>
<feature type="transmembrane region" description="Helical" evidence="14">
    <location>
        <begin position="116"/>
        <end position="136"/>
    </location>
</feature>
<sequence length="761" mass="86260">MIIIPKTFFHTSTSIFHISNPNKFHSSQKYIFEEFKEEKLYIYIYIYMDPQRRPTPSHGSNNTVRAAIMAVVMVVFAGYIFLWTMVPTNPYRQTWLPELRLKTASTYFGTNQGANYLVFPFPVLFIAVFGSVYLHLGKKSSDNHTKGAKGENRLGIWKRPVIMKGLGIVSRVELAFFLMFIALLVWSFATYLRISFANITPKSAAKSGEKVWEAKLESAALRLGLVGNIALSFLFFPVTRGSSVLPLFGLTSEGSVKYHIWLGHMVMALFTAHGLSYIIYWAVTHEISEMLKWETTGVSNVAGELSLVAGVILWATTFRRIRRKMFELFFYTHHLYILFVFFFVLHVGISYTTIMLPGFFLFMIDRYLRFLQSRRGVRLMSARVLPCQTLELNFSKTKGLSYTPTSIMFINIPSISKMQWHPFTITSSSGLESDKLSVIIKGEGSWSNKLYHLLSSASSLDRLDVSIEGPYGPSSTDFLRHDLLVMVSGGSGITPFISIIRELIHTSDTMNRKIPEILLISSFKNSNDLTILDLVLPIFGAPSKLSNLGLQIEAYVTREKQPTTHEKKTIRTIWFKPNPSDAPITPILGQNNWLWLGAIISSSFIIYLILIGVVTRYYIYPIDHNTNKIYSSVSRSLLHILFICIGIVIAATGAFLWNKNENGRESMQIQNMEGATPMASPNSLYYNAERELESLPQESLSQCINVHYGERPDLKRFLFERKESSVGVLVCGPKKMRHEVANICSSGLAANLHFESISFSW</sequence>
<comment type="cofactor">
    <cofactor evidence="1">
        <name>FAD</name>
        <dbReference type="ChEBI" id="CHEBI:57692"/>
    </cofactor>
</comment>
<dbReference type="SFLD" id="SFLDS00052">
    <property type="entry name" value="Ferric_Reductase_Domain"/>
    <property type="match status" value="1"/>
</dbReference>
<feature type="transmembrane region" description="Helical" evidence="14">
    <location>
        <begin position="260"/>
        <end position="283"/>
    </location>
</feature>
<dbReference type="FunFam" id="3.40.50.80:FF:000039">
    <property type="entry name" value="Ferric reduction oxidase 3"/>
    <property type="match status" value="1"/>
</dbReference>
<dbReference type="Gene3D" id="3.40.50.80">
    <property type="entry name" value="Nucleotide-binding domain of ferredoxin-NADP reductase (FNR) module"/>
    <property type="match status" value="2"/>
</dbReference>
<dbReference type="PANTHER" id="PTHR11972:SF41">
    <property type="entry name" value="FERRIC REDUCTION OXIDASE 2"/>
    <property type="match status" value="1"/>
</dbReference>
<evidence type="ECO:0000256" key="13">
    <source>
        <dbReference type="ARBA" id="ARBA00066905"/>
    </source>
</evidence>
<feature type="transmembrane region" description="Helical" evidence="14">
    <location>
        <begin position="639"/>
        <end position="657"/>
    </location>
</feature>
<comment type="similarity">
    <text evidence="3">Belongs to the ferric reductase (FRE) family.</text>
</comment>
<comment type="catalytic activity">
    <reaction evidence="12">
        <text>2 a Fe(II)-siderophore + NAD(+) + H(+) = 2 a Fe(III)-siderophore + NADH</text>
        <dbReference type="Rhea" id="RHEA:15061"/>
        <dbReference type="Rhea" id="RHEA-COMP:11342"/>
        <dbReference type="Rhea" id="RHEA-COMP:11344"/>
        <dbReference type="ChEBI" id="CHEBI:15378"/>
        <dbReference type="ChEBI" id="CHEBI:29033"/>
        <dbReference type="ChEBI" id="CHEBI:29034"/>
        <dbReference type="ChEBI" id="CHEBI:57540"/>
        <dbReference type="ChEBI" id="CHEBI:57945"/>
        <dbReference type="EC" id="1.16.1.7"/>
    </reaction>
</comment>
<dbReference type="InterPro" id="IPR050369">
    <property type="entry name" value="RBOH/FRE"/>
</dbReference>
<dbReference type="GO" id="GO:0006811">
    <property type="term" value="P:monoatomic ion transport"/>
    <property type="evidence" value="ECO:0007669"/>
    <property type="project" value="UniProtKB-KW"/>
</dbReference>
<dbReference type="PROSITE" id="PS51384">
    <property type="entry name" value="FAD_FR"/>
    <property type="match status" value="1"/>
</dbReference>
<comment type="subcellular location">
    <subcellularLocation>
        <location evidence="2">Membrane</location>
        <topology evidence="2">Multi-pass membrane protein</topology>
    </subcellularLocation>
</comment>
<keyword evidence="11 14" id="KW-0472">Membrane</keyword>
<evidence type="ECO:0000313" key="16">
    <source>
        <dbReference type="EMBL" id="KAL3814817.1"/>
    </source>
</evidence>
<keyword evidence="5 14" id="KW-0812">Transmembrane</keyword>
<keyword evidence="9" id="KW-0408">Iron</keyword>
<keyword evidence="17" id="KW-1185">Reference proteome</keyword>
<keyword evidence="6" id="KW-0479">Metal-binding</keyword>
<reference evidence="16 17" key="1">
    <citation type="submission" date="2024-12" db="EMBL/GenBank/DDBJ databases">
        <title>The unique morphological basis and parallel evolutionary history of personate flowers in Penstemon.</title>
        <authorList>
            <person name="Depatie T.H."/>
            <person name="Wessinger C.A."/>
        </authorList>
    </citation>
    <scope>NUCLEOTIDE SEQUENCE [LARGE SCALE GENOMIC DNA]</scope>
    <source>
        <strain evidence="16">WTNN_2</strain>
        <tissue evidence="16">Leaf</tissue>
    </source>
</reference>
<evidence type="ECO:0000256" key="3">
    <source>
        <dbReference type="ARBA" id="ARBA00006278"/>
    </source>
</evidence>